<dbReference type="KEGG" id="has:Halsa_2218"/>
<dbReference type="EMBL" id="CP002304">
    <property type="protein sequence ID" value="ADQ15628.1"/>
    <property type="molecule type" value="Genomic_DNA"/>
</dbReference>
<dbReference type="MEROPS" id="P01.101"/>
<keyword evidence="3" id="KW-1185">Reference proteome</keyword>
<dbReference type="Proteomes" id="UP000007434">
    <property type="component" value="Chromosome"/>
</dbReference>
<dbReference type="STRING" id="656519.Halsa_2218"/>
<dbReference type="OrthoDB" id="9808347at2"/>
<accession>E4RKB5</accession>
<reference evidence="2 3" key="1">
    <citation type="submission" date="2010-11" db="EMBL/GenBank/DDBJ databases">
        <title>Complete sequence of Halanaerobium sp. sapolanicus.</title>
        <authorList>
            <consortium name="US DOE Joint Genome Institute"/>
            <person name="Lucas S."/>
            <person name="Copeland A."/>
            <person name="Lapidus A."/>
            <person name="Cheng J.-F."/>
            <person name="Bruce D."/>
            <person name="Goodwin L."/>
            <person name="Pitluck S."/>
            <person name="Davenport K."/>
            <person name="Detter J.C."/>
            <person name="Han C."/>
            <person name="Tapia R."/>
            <person name="Land M."/>
            <person name="Hauser L."/>
            <person name="Jeffries C."/>
            <person name="Kyrpides N."/>
            <person name="Ivanova N."/>
            <person name="Mikhailova N."/>
            <person name="Begemann M.B."/>
            <person name="Mormile M.R."/>
            <person name="Wall J.D."/>
            <person name="Elias D.A."/>
            <person name="Woyke T."/>
        </authorList>
    </citation>
    <scope>NUCLEOTIDE SEQUENCE [LARGE SCALE GENOMIC DNA]</scope>
    <source>
        <strain evidence="3">sapolanicus</strain>
    </source>
</reference>
<dbReference type="PANTHER" id="PTHR36512:SF3">
    <property type="entry name" value="BLR5678 PROTEIN"/>
    <property type="match status" value="1"/>
</dbReference>
<dbReference type="InterPro" id="IPR005321">
    <property type="entry name" value="Peptidase_S58_DmpA"/>
</dbReference>
<dbReference type="HOGENOM" id="CLU_044458_1_0_9"/>
<comment type="similarity">
    <text evidence="1">Belongs to the peptidase S58 family.</text>
</comment>
<protein>
    <submittedName>
        <fullName evidence="2">Peptidase S58 DmpA</fullName>
    </submittedName>
</protein>
<dbReference type="Pfam" id="PF03576">
    <property type="entry name" value="Peptidase_S58"/>
    <property type="match status" value="1"/>
</dbReference>
<dbReference type="GO" id="GO:0004177">
    <property type="term" value="F:aminopeptidase activity"/>
    <property type="evidence" value="ECO:0007669"/>
    <property type="project" value="TreeGrafter"/>
</dbReference>
<dbReference type="AlphaFoldDB" id="E4RKB5"/>
<name>E4RKB5_HALHG</name>
<reference evidence="2 3" key="2">
    <citation type="journal article" date="2011" name="J. Bacteriol.">
        <title>Complete Genome Sequence of the Haloalkaliphilic, Hydrogen Producing Halanaerobium hydrogenoformans.</title>
        <authorList>
            <person name="Brown S.D."/>
            <person name="Begemann M.B."/>
            <person name="Mormile M.R."/>
            <person name="Wall J.D."/>
            <person name="Han C.S."/>
            <person name="Goodwin L.A."/>
            <person name="Pitluck S."/>
            <person name="Land M.L."/>
            <person name="Hauser L.J."/>
            <person name="Elias D.A."/>
        </authorList>
    </citation>
    <scope>NUCLEOTIDE SEQUENCE [LARGE SCALE GENOMIC DNA]</scope>
    <source>
        <strain evidence="3">sapolanicus</strain>
    </source>
</reference>
<evidence type="ECO:0000313" key="2">
    <source>
        <dbReference type="EMBL" id="ADQ15628.1"/>
    </source>
</evidence>
<sequence length="301" mass="31006">MNNDLTAVKGIKVGNAEIKDAGTGCTVILAEDGFTIGAEIRGGAPATRETALISSEAVVDKANAVFLTGGSAFGLDAAGGVMQYLSEEKIGFKTGGGIVPIVPSAAIYDLEYISSQKPDQSLAYQACKNANSKALKSASLGAAAGAVCGKINGMESASKTLLGHASHKNGDLIVAALAVVNAFFDITDLNNNILAGAKNKEGEFIDSQKYILNTPRVKLGFSRENTTLVVVATNAILNKNEANRISMMGHSGFSRSINGVHTMLDGDAVFTVGTNKVKADINQIGITAAEVVRRAIVSAAG</sequence>
<dbReference type="PANTHER" id="PTHR36512">
    <property type="entry name" value="D-AMINOPEPTIDASE"/>
    <property type="match status" value="1"/>
</dbReference>
<organism evidence="2 3">
    <name type="scientific">Halanaerobium hydrogeniformans</name>
    <name type="common">Halanaerobium sp. (strain sapolanicus)</name>
    <dbReference type="NCBI Taxonomy" id="656519"/>
    <lineage>
        <taxon>Bacteria</taxon>
        <taxon>Bacillati</taxon>
        <taxon>Bacillota</taxon>
        <taxon>Clostridia</taxon>
        <taxon>Halanaerobiales</taxon>
        <taxon>Halanaerobiaceae</taxon>
        <taxon>Halanaerobium</taxon>
    </lineage>
</organism>
<proteinExistence type="inferred from homology"/>
<dbReference type="eggNOG" id="COG3191">
    <property type="taxonomic scope" value="Bacteria"/>
</dbReference>
<dbReference type="Gene3D" id="3.60.70.12">
    <property type="entry name" value="L-amino peptidase D-ALA esterase/amidase"/>
    <property type="match status" value="1"/>
</dbReference>
<gene>
    <name evidence="2" type="ordered locus">Halsa_2218</name>
</gene>
<dbReference type="CDD" id="cd02252">
    <property type="entry name" value="nylC_like"/>
    <property type="match status" value="1"/>
</dbReference>
<evidence type="ECO:0000313" key="3">
    <source>
        <dbReference type="Proteomes" id="UP000007434"/>
    </source>
</evidence>
<dbReference type="RefSeq" id="WP_013406695.1">
    <property type="nucleotide sequence ID" value="NC_014654.1"/>
</dbReference>
<dbReference type="SUPFAM" id="SSF56266">
    <property type="entry name" value="DmpA/ArgJ-like"/>
    <property type="match status" value="1"/>
</dbReference>
<evidence type="ECO:0000256" key="1">
    <source>
        <dbReference type="ARBA" id="ARBA00007068"/>
    </source>
</evidence>
<dbReference type="InterPro" id="IPR016117">
    <property type="entry name" value="ArgJ-like_dom_sf"/>
</dbReference>